<sequence length="409" mass="44431">MLELIFSALITILPDYLYRHYKQGKRLGHEITLFNVWYELRWGLTACAILAITLLTVIFYYHPTTRNVSAAFRTVTVLSDRAGRVAEVYVSNNADVKAGDAIFRLDTTRQEAAAETARRRIDELDAAMALAETQIATATALVAAAEADLAQARDDLERRRAVAERNTAVVSEQELARLETTVDRAESQRDSAQSTLEGTKLQQSGVIPSQRESARAMLNEAEAEIAKSTVYAEVDGTMKQFLLKTGDIVNPILRPAGILVPKVTGEGHFIAAFGQISASVVKKGMLVEITCASKPLTVIPMIVEDVQSVIAAGQFRPGDVLLDQQDRRRPGTITAFLAPIYPKHLEEVPLGSSCVGVAYTSRAKEIEAGEITGFSAFVARLVDGMGIANAIVMRAQTILLPVKALVFAG</sequence>
<dbReference type="SUPFAM" id="SSF111369">
    <property type="entry name" value="HlyD-like secretion proteins"/>
    <property type="match status" value="1"/>
</dbReference>
<dbReference type="Gene3D" id="2.40.50.100">
    <property type="match status" value="1"/>
</dbReference>
<name>A0ABX0W1N3_9RHOB</name>
<feature type="compositionally biased region" description="Polar residues" evidence="1">
    <location>
        <begin position="190"/>
        <end position="205"/>
    </location>
</feature>
<keyword evidence="4" id="KW-1185">Reference proteome</keyword>
<proteinExistence type="predicted"/>
<protein>
    <submittedName>
        <fullName evidence="3">Secretion protein HlyD</fullName>
    </submittedName>
</protein>
<keyword evidence="2" id="KW-0472">Membrane</keyword>
<dbReference type="Proteomes" id="UP001429564">
    <property type="component" value="Unassembled WGS sequence"/>
</dbReference>
<dbReference type="Gene3D" id="1.10.287.470">
    <property type="entry name" value="Helix hairpin bin"/>
    <property type="match status" value="1"/>
</dbReference>
<evidence type="ECO:0000256" key="2">
    <source>
        <dbReference type="SAM" id="Phobius"/>
    </source>
</evidence>
<reference evidence="3 4" key="1">
    <citation type="submission" date="2018-05" db="EMBL/GenBank/DDBJ databases">
        <authorList>
            <person name="Zhang Y.-J."/>
        </authorList>
    </citation>
    <scope>NUCLEOTIDE SEQUENCE [LARGE SCALE GENOMIC DNA]</scope>
    <source>
        <strain evidence="3 4">CY04</strain>
    </source>
</reference>
<organism evidence="3 4">
    <name type="scientific">Parasedimentitalea denitrificans</name>
    <dbReference type="NCBI Taxonomy" id="2211118"/>
    <lineage>
        <taxon>Bacteria</taxon>
        <taxon>Pseudomonadati</taxon>
        <taxon>Pseudomonadota</taxon>
        <taxon>Alphaproteobacteria</taxon>
        <taxon>Rhodobacterales</taxon>
        <taxon>Paracoccaceae</taxon>
        <taxon>Parasedimentitalea</taxon>
    </lineage>
</organism>
<evidence type="ECO:0000313" key="4">
    <source>
        <dbReference type="Proteomes" id="UP001429564"/>
    </source>
</evidence>
<keyword evidence="2" id="KW-1133">Transmembrane helix</keyword>
<dbReference type="PANTHER" id="PTHR30367">
    <property type="entry name" value="P-HYDROXYBENZOIC ACID EFFLUX PUMP SUBUNIT AAEA-RELATED"/>
    <property type="match status" value="1"/>
</dbReference>
<accession>A0ABX0W1N3</accession>
<evidence type="ECO:0000256" key="1">
    <source>
        <dbReference type="SAM" id="MobiDB-lite"/>
    </source>
</evidence>
<dbReference type="PANTHER" id="PTHR30367:SF12">
    <property type="entry name" value="P-HYDROXYBENZOIC ACID EFFLUX PUMP SUBUNIT AAEA"/>
    <property type="match status" value="1"/>
</dbReference>
<dbReference type="InterPro" id="IPR050393">
    <property type="entry name" value="MFP_Efflux_Pump"/>
</dbReference>
<feature type="region of interest" description="Disordered" evidence="1">
    <location>
        <begin position="186"/>
        <end position="205"/>
    </location>
</feature>
<keyword evidence="2" id="KW-0812">Transmembrane</keyword>
<feature type="transmembrane region" description="Helical" evidence="2">
    <location>
        <begin position="42"/>
        <end position="61"/>
    </location>
</feature>
<dbReference type="EMBL" id="QHLQ01000001">
    <property type="protein sequence ID" value="NIZ59537.1"/>
    <property type="molecule type" value="Genomic_DNA"/>
</dbReference>
<dbReference type="RefSeq" id="WP_167681320.1">
    <property type="nucleotide sequence ID" value="NZ_QHLQ01000001.1"/>
</dbReference>
<comment type="caution">
    <text evidence="3">The sequence shown here is derived from an EMBL/GenBank/DDBJ whole genome shotgun (WGS) entry which is preliminary data.</text>
</comment>
<gene>
    <name evidence="3" type="ORF">DL239_00945</name>
</gene>
<evidence type="ECO:0000313" key="3">
    <source>
        <dbReference type="EMBL" id="NIZ59537.1"/>
    </source>
</evidence>